<dbReference type="InterPro" id="IPR004360">
    <property type="entry name" value="Glyas_Fos-R_dOase_dom"/>
</dbReference>
<proteinExistence type="predicted"/>
<dbReference type="InterPro" id="IPR052164">
    <property type="entry name" value="Anthracycline_SecMetBiosynth"/>
</dbReference>
<protein>
    <recommendedName>
        <fullName evidence="1">VOC domain-containing protein</fullName>
    </recommendedName>
</protein>
<dbReference type="Proteomes" id="UP000001847">
    <property type="component" value="Chromosome I"/>
</dbReference>
<gene>
    <name evidence="2" type="ordered locus">LEPBI_I1444</name>
</gene>
<name>B0SPY6_LEPBP</name>
<dbReference type="KEGG" id="lbi:LEPBI_I1444"/>
<reference evidence="2 3" key="1">
    <citation type="journal article" date="2008" name="PLoS ONE">
        <title>Genome sequence of the saprophyte Leptospira biflexa provides insights into the evolution of Leptospira and the pathogenesis of leptospirosis.</title>
        <authorList>
            <person name="Picardeau M."/>
            <person name="Bulach D.M."/>
            <person name="Bouchier C."/>
            <person name="Zuerner R.L."/>
            <person name="Zidane N."/>
            <person name="Wilson P.J."/>
            <person name="Creno S."/>
            <person name="Kuczek E.S."/>
            <person name="Bommezzadri S."/>
            <person name="Davis J.C."/>
            <person name="McGrath A."/>
            <person name="Johnson M.J."/>
            <person name="Boursaux-Eude C."/>
            <person name="Seemann T."/>
            <person name="Rouy Z."/>
            <person name="Coppel R.L."/>
            <person name="Rood J.I."/>
            <person name="Lajus A."/>
            <person name="Davies J.K."/>
            <person name="Medigue C."/>
            <person name="Adler B."/>
        </authorList>
    </citation>
    <scope>NUCLEOTIDE SEQUENCE [LARGE SCALE GENOMIC DNA]</scope>
    <source>
        <strain evidence="3">Patoc 1 / ATCC 23582 / Paris</strain>
    </source>
</reference>
<dbReference type="HOGENOM" id="CLU_127592_0_1_12"/>
<accession>B0SPY6</accession>
<dbReference type="Gene3D" id="3.10.180.10">
    <property type="entry name" value="2,3-Dihydroxybiphenyl 1,2-Dioxygenase, domain 1"/>
    <property type="match status" value="1"/>
</dbReference>
<dbReference type="PANTHER" id="PTHR33993:SF2">
    <property type="entry name" value="VOC DOMAIN-CONTAINING PROTEIN"/>
    <property type="match status" value="1"/>
</dbReference>
<evidence type="ECO:0000313" key="3">
    <source>
        <dbReference type="Proteomes" id="UP000001847"/>
    </source>
</evidence>
<dbReference type="PANTHER" id="PTHR33993">
    <property type="entry name" value="GLYOXALASE-RELATED"/>
    <property type="match status" value="1"/>
</dbReference>
<evidence type="ECO:0000259" key="1">
    <source>
        <dbReference type="PROSITE" id="PS51819"/>
    </source>
</evidence>
<dbReference type="CDD" id="cd07247">
    <property type="entry name" value="SgaA_N_like"/>
    <property type="match status" value="1"/>
</dbReference>
<keyword evidence="3" id="KW-1185">Reference proteome</keyword>
<evidence type="ECO:0000313" key="2">
    <source>
        <dbReference type="EMBL" id="ABZ97552.1"/>
    </source>
</evidence>
<dbReference type="PROSITE" id="PS51819">
    <property type="entry name" value="VOC"/>
    <property type="match status" value="1"/>
</dbReference>
<dbReference type="EMBL" id="CP000786">
    <property type="protein sequence ID" value="ABZ97552.1"/>
    <property type="molecule type" value="Genomic_DNA"/>
</dbReference>
<dbReference type="Pfam" id="PF00903">
    <property type="entry name" value="Glyoxalase"/>
    <property type="match status" value="1"/>
</dbReference>
<dbReference type="STRING" id="456481.LEPBI_I1444"/>
<feature type="domain" description="VOC" evidence="1">
    <location>
        <begin position="4"/>
        <end position="121"/>
    </location>
</feature>
<dbReference type="AlphaFoldDB" id="B0SPY6"/>
<dbReference type="InterPro" id="IPR029068">
    <property type="entry name" value="Glyas_Bleomycin-R_OHBP_Dase"/>
</dbReference>
<dbReference type="SUPFAM" id="SSF54593">
    <property type="entry name" value="Glyoxalase/Bleomycin resistance protein/Dihydroxybiphenyl dioxygenase"/>
    <property type="match status" value="1"/>
</dbReference>
<sequence>MGPRVSIVEIPMTDVSRAIRFYESVFQIKLERMTMGDTELGVFPSKENTASIVLTKGKDYKPKSNGVLVYLNASEDLQPTLDLVVAKGGTILLPKTEISPEMGYFALFLDTEGNRIGLHSNR</sequence>
<dbReference type="InterPro" id="IPR037523">
    <property type="entry name" value="VOC_core"/>
</dbReference>
<organism evidence="2 3">
    <name type="scientific">Leptospira biflexa serovar Patoc (strain Patoc 1 / ATCC 23582 / Paris)</name>
    <dbReference type="NCBI Taxonomy" id="456481"/>
    <lineage>
        <taxon>Bacteria</taxon>
        <taxon>Pseudomonadati</taxon>
        <taxon>Spirochaetota</taxon>
        <taxon>Spirochaetia</taxon>
        <taxon>Leptospirales</taxon>
        <taxon>Leptospiraceae</taxon>
        <taxon>Leptospira</taxon>
    </lineage>
</organism>